<feature type="chain" id="PRO_5035197035" evidence="3">
    <location>
        <begin position="18"/>
        <end position="109"/>
    </location>
</feature>
<evidence type="ECO:0000259" key="4">
    <source>
        <dbReference type="SMART" id="SM01318"/>
    </source>
</evidence>
<evidence type="ECO:0000256" key="3">
    <source>
        <dbReference type="SAM" id="SignalP"/>
    </source>
</evidence>
<evidence type="ECO:0000313" key="6">
    <source>
        <dbReference type="Proteomes" id="UP000789524"/>
    </source>
</evidence>
<comment type="subcellular location">
    <subcellularLocation>
        <location evidence="1">Secreted</location>
    </subcellularLocation>
</comment>
<accession>A0A8J2RA14</accession>
<evidence type="ECO:0000313" key="5">
    <source>
        <dbReference type="EMBL" id="CAG9583385.1"/>
    </source>
</evidence>
<dbReference type="Pfam" id="PF15430">
    <property type="entry name" value="SVWC"/>
    <property type="match status" value="1"/>
</dbReference>
<proteinExistence type="predicted"/>
<feature type="signal peptide" evidence="3">
    <location>
        <begin position="1"/>
        <end position="17"/>
    </location>
</feature>
<dbReference type="EMBL" id="CAKASE010000081">
    <property type="protein sequence ID" value="CAG9583385.1"/>
    <property type="molecule type" value="Genomic_DNA"/>
</dbReference>
<dbReference type="InterPro" id="IPR053308">
    <property type="entry name" value="Vago-like"/>
</dbReference>
<gene>
    <name evidence="5" type="ORF">DCHRY22_LOCUS14779</name>
</gene>
<keyword evidence="6" id="KW-1185">Reference proteome</keyword>
<dbReference type="AlphaFoldDB" id="A0A8J2RA14"/>
<keyword evidence="3" id="KW-0732">Signal</keyword>
<evidence type="ECO:0000256" key="2">
    <source>
        <dbReference type="ARBA" id="ARBA00022525"/>
    </source>
</evidence>
<dbReference type="PANTHER" id="PTHR39957:SF2">
    <property type="entry name" value="GEO11553P1"/>
    <property type="match status" value="1"/>
</dbReference>
<evidence type="ECO:0000256" key="1">
    <source>
        <dbReference type="ARBA" id="ARBA00004613"/>
    </source>
</evidence>
<reference evidence="5" key="1">
    <citation type="submission" date="2021-09" db="EMBL/GenBank/DDBJ databases">
        <authorList>
            <person name="Martin H S."/>
        </authorList>
    </citation>
    <scope>NUCLEOTIDE SEQUENCE</scope>
</reference>
<keyword evidence="2" id="KW-0964">Secreted</keyword>
<dbReference type="OrthoDB" id="6761907at2759"/>
<comment type="caution">
    <text evidence="5">The sequence shown here is derived from an EMBL/GenBank/DDBJ whole genome shotgun (WGS) entry which is preliminary data.</text>
</comment>
<dbReference type="PROSITE" id="PS51257">
    <property type="entry name" value="PROKAR_LIPOPROTEIN"/>
    <property type="match status" value="1"/>
</dbReference>
<dbReference type="SMART" id="SM01318">
    <property type="entry name" value="SVWC"/>
    <property type="match status" value="1"/>
</dbReference>
<name>A0A8J2RA14_9NEOP</name>
<dbReference type="Proteomes" id="UP000789524">
    <property type="component" value="Unassembled WGS sequence"/>
</dbReference>
<dbReference type="InterPro" id="IPR029277">
    <property type="entry name" value="SVWC_dom"/>
</dbReference>
<organism evidence="5 6">
    <name type="scientific">Danaus chrysippus</name>
    <name type="common">African queen</name>
    <dbReference type="NCBI Taxonomy" id="151541"/>
    <lineage>
        <taxon>Eukaryota</taxon>
        <taxon>Metazoa</taxon>
        <taxon>Ecdysozoa</taxon>
        <taxon>Arthropoda</taxon>
        <taxon>Hexapoda</taxon>
        <taxon>Insecta</taxon>
        <taxon>Pterygota</taxon>
        <taxon>Neoptera</taxon>
        <taxon>Endopterygota</taxon>
        <taxon>Lepidoptera</taxon>
        <taxon>Glossata</taxon>
        <taxon>Ditrysia</taxon>
        <taxon>Papilionoidea</taxon>
        <taxon>Nymphalidae</taxon>
        <taxon>Danainae</taxon>
        <taxon>Danaini</taxon>
        <taxon>Danaina</taxon>
        <taxon>Danaus</taxon>
        <taxon>Anosia</taxon>
    </lineage>
</organism>
<feature type="domain" description="Single" evidence="4">
    <location>
        <begin position="37"/>
        <end position="103"/>
    </location>
</feature>
<protein>
    <submittedName>
        <fullName evidence="5">(African queen) hypothetical protein</fullName>
    </submittedName>
</protein>
<sequence>MVSRIVVLCMVVGLACGATWISQQPVKPPEHAHKEGCYIEEIDDVIPYGQDVSPIGVCYRIECSGYQLSYASCGVVLTEDPNCYKTETDLKRPYPECCPDIKCEVENKI</sequence>
<dbReference type="PANTHER" id="PTHR39957">
    <property type="entry name" value="AT09846P1-RELATED"/>
    <property type="match status" value="1"/>
</dbReference>
<dbReference type="GO" id="GO:0005576">
    <property type="term" value="C:extracellular region"/>
    <property type="evidence" value="ECO:0007669"/>
    <property type="project" value="UniProtKB-SubCell"/>
</dbReference>